<dbReference type="PANTHER" id="PTHR21599:SF0">
    <property type="entry name" value="GLYCERATE KINASE"/>
    <property type="match status" value="1"/>
</dbReference>
<accession>A0A1M6W8I6</accession>
<evidence type="ECO:0000256" key="4">
    <source>
        <dbReference type="PIRNR" id="PIRNR006078"/>
    </source>
</evidence>
<dbReference type="Proteomes" id="UP000184263">
    <property type="component" value="Unassembled WGS sequence"/>
</dbReference>
<dbReference type="Pfam" id="PF02595">
    <property type="entry name" value="Gly_kinase"/>
    <property type="match status" value="1"/>
</dbReference>
<name>A0A1M6W8I6_SELRU</name>
<dbReference type="InterPro" id="IPR036129">
    <property type="entry name" value="Glycerate_kinase_sf"/>
</dbReference>
<evidence type="ECO:0000313" key="6">
    <source>
        <dbReference type="Proteomes" id="UP000184263"/>
    </source>
</evidence>
<dbReference type="PANTHER" id="PTHR21599">
    <property type="entry name" value="GLYCERATE KINASE"/>
    <property type="match status" value="1"/>
</dbReference>
<dbReference type="SUPFAM" id="SSF110738">
    <property type="entry name" value="Glycerate kinase I"/>
    <property type="match status" value="1"/>
</dbReference>
<evidence type="ECO:0000313" key="5">
    <source>
        <dbReference type="EMBL" id="SHK90074.1"/>
    </source>
</evidence>
<evidence type="ECO:0000256" key="1">
    <source>
        <dbReference type="ARBA" id="ARBA00006284"/>
    </source>
</evidence>
<reference evidence="5 6" key="1">
    <citation type="submission" date="2016-11" db="EMBL/GenBank/DDBJ databases">
        <authorList>
            <person name="Jaros S."/>
            <person name="Januszkiewicz K."/>
            <person name="Wedrychowicz H."/>
        </authorList>
    </citation>
    <scope>NUCLEOTIDE SEQUENCE [LARGE SCALE GENOMIC DNA]</scope>
    <source>
        <strain evidence="5 6">HD4</strain>
    </source>
</reference>
<sequence>MIALHIVVAIDSLKGSLTSLEAGEAIRSGILRVYPDAQVNVLPLADGGEGTVEALTLGMGGELQRVNVTGPLGESIAAQYGIIPAKKTAILEMAAAAGITLVPKEQRNPLYTTTYGVGEMLRDAIGKGCRHFIIGIGGSATNDGGLGMLQALGYKLLDAHGAPVPYGARGLEKLAIIDDADVLPELRECTFRIACDVTNPLCGPQGCSAVFGPQKGAALDDITRMDGWLQHYAELACAQYPHANPQAPGTGAAGGLGFAFLTFTNATLESGIQIVLTETKLEEQIAKADWVITGEGQLDGQTVMGKAPIGVAKIARKHDKPVIAFAGCVTPDARLCNEQGIAAFFPILRQVTTLAEAMDPHNARQNMTDTVEQVFRLLQIQSAR</sequence>
<dbReference type="InterPro" id="IPR018193">
    <property type="entry name" value="Glyc_kinase_flavodox-like_fold"/>
</dbReference>
<gene>
    <name evidence="5" type="ORF">SAMN05216582_12329</name>
</gene>
<protein>
    <submittedName>
        <fullName evidence="5">Glycerate kinase</fullName>
    </submittedName>
</protein>
<comment type="similarity">
    <text evidence="1 4">Belongs to the glycerate kinase type-1 family.</text>
</comment>
<dbReference type="InterPro" id="IPR004381">
    <property type="entry name" value="Glycerate_kinase"/>
</dbReference>
<proteinExistence type="inferred from homology"/>
<dbReference type="InterPro" id="IPR018197">
    <property type="entry name" value="Glycerate_kinase_RE-like"/>
</dbReference>
<keyword evidence="2 4" id="KW-0808">Transferase</keyword>
<keyword evidence="3 4" id="KW-0418">Kinase</keyword>
<dbReference type="RefSeq" id="WP_256625899.1">
    <property type="nucleotide sequence ID" value="NZ_FRBC01000023.1"/>
</dbReference>
<dbReference type="Gene3D" id="3.40.50.10350">
    <property type="entry name" value="Glycerate kinase, domain 1"/>
    <property type="match status" value="1"/>
</dbReference>
<dbReference type="EMBL" id="FRBC01000023">
    <property type="protein sequence ID" value="SHK90074.1"/>
    <property type="molecule type" value="Genomic_DNA"/>
</dbReference>
<evidence type="ECO:0000256" key="3">
    <source>
        <dbReference type="ARBA" id="ARBA00022777"/>
    </source>
</evidence>
<dbReference type="GO" id="GO:0008887">
    <property type="term" value="F:glycerate kinase activity"/>
    <property type="evidence" value="ECO:0007669"/>
    <property type="project" value="UniProtKB-UniRule"/>
</dbReference>
<dbReference type="NCBIfam" id="TIGR00045">
    <property type="entry name" value="glycerate kinase"/>
    <property type="match status" value="1"/>
</dbReference>
<organism evidence="5 6">
    <name type="scientific">Selenomonas ruminantium</name>
    <dbReference type="NCBI Taxonomy" id="971"/>
    <lineage>
        <taxon>Bacteria</taxon>
        <taxon>Bacillati</taxon>
        <taxon>Bacillota</taxon>
        <taxon>Negativicutes</taxon>
        <taxon>Selenomonadales</taxon>
        <taxon>Selenomonadaceae</taxon>
        <taxon>Selenomonas</taxon>
    </lineage>
</organism>
<evidence type="ECO:0000256" key="2">
    <source>
        <dbReference type="ARBA" id="ARBA00022679"/>
    </source>
</evidence>
<dbReference type="AlphaFoldDB" id="A0A1M6W8I6"/>
<dbReference type="PIRSF" id="PIRSF006078">
    <property type="entry name" value="GlxK"/>
    <property type="match status" value="1"/>
</dbReference>
<dbReference type="Gene3D" id="3.90.1510.10">
    <property type="entry name" value="Glycerate kinase, domain 2"/>
    <property type="match status" value="1"/>
</dbReference>
<dbReference type="GO" id="GO:0031388">
    <property type="term" value="P:organic acid phosphorylation"/>
    <property type="evidence" value="ECO:0007669"/>
    <property type="project" value="UniProtKB-UniRule"/>
</dbReference>